<keyword evidence="3" id="KW-1185">Reference proteome</keyword>
<sequence length="91" mass="9785">MGMNRQSINNQAWSGLAPESFGETLDLLFLSGLVLIALIVAAWLAVLLLKRLGIPAPIAPWERGLGRALVATMLGEMAVDGAAVVFYWYAL</sequence>
<feature type="transmembrane region" description="Helical" evidence="1">
    <location>
        <begin position="27"/>
        <end position="49"/>
    </location>
</feature>
<evidence type="ECO:0000256" key="1">
    <source>
        <dbReference type="SAM" id="Phobius"/>
    </source>
</evidence>
<keyword evidence="1" id="KW-0812">Transmembrane</keyword>
<proteinExistence type="predicted"/>
<name>A0AAU9EVQ3_9BACT</name>
<dbReference type="KEGG" id="dmp:FAK_00280"/>
<reference evidence="3" key="1">
    <citation type="journal article" date="2023" name="Arch. Microbiol.">
        <title>Desulfoferula mesophilus gen. nov. sp. nov., a mesophilic sulfate-reducing bacterium isolated from a brackish lake sediment.</title>
        <authorList>
            <person name="Watanabe T."/>
            <person name="Yabe T."/>
            <person name="Tsuji J.M."/>
            <person name="Fukui M."/>
        </authorList>
    </citation>
    <scope>NUCLEOTIDE SEQUENCE [LARGE SCALE GENOMIC DNA]</scope>
    <source>
        <strain evidence="3">12FAK</strain>
    </source>
</reference>
<keyword evidence="1" id="KW-0472">Membrane</keyword>
<evidence type="ECO:0000313" key="3">
    <source>
        <dbReference type="Proteomes" id="UP001366166"/>
    </source>
</evidence>
<feature type="transmembrane region" description="Helical" evidence="1">
    <location>
        <begin position="69"/>
        <end position="90"/>
    </location>
</feature>
<dbReference type="EMBL" id="AP028679">
    <property type="protein sequence ID" value="BEQ12962.1"/>
    <property type="molecule type" value="Genomic_DNA"/>
</dbReference>
<evidence type="ECO:0000313" key="2">
    <source>
        <dbReference type="EMBL" id="BEQ12962.1"/>
    </source>
</evidence>
<organism evidence="2 3">
    <name type="scientific">Desulfoferula mesophila</name>
    <dbReference type="NCBI Taxonomy" id="3058419"/>
    <lineage>
        <taxon>Bacteria</taxon>
        <taxon>Pseudomonadati</taxon>
        <taxon>Thermodesulfobacteriota</taxon>
        <taxon>Desulfarculia</taxon>
        <taxon>Desulfarculales</taxon>
        <taxon>Desulfarculaceae</taxon>
        <taxon>Desulfoferula</taxon>
    </lineage>
</organism>
<gene>
    <name evidence="2" type="ORF">FAK_00280</name>
</gene>
<protein>
    <submittedName>
        <fullName evidence="2">Uncharacterized protein</fullName>
    </submittedName>
</protein>
<dbReference type="Proteomes" id="UP001366166">
    <property type="component" value="Chromosome"/>
</dbReference>
<dbReference type="AlphaFoldDB" id="A0AAU9EVQ3"/>
<keyword evidence="1" id="KW-1133">Transmembrane helix</keyword>
<accession>A0AAU9EVQ3</accession>